<organism evidence="1 2">
    <name type="scientific">Candidatus Magnetobacterium bavaricum</name>
    <dbReference type="NCBI Taxonomy" id="29290"/>
    <lineage>
        <taxon>Bacteria</taxon>
        <taxon>Pseudomonadati</taxon>
        <taxon>Nitrospirota</taxon>
        <taxon>Thermodesulfovibrionia</taxon>
        <taxon>Thermodesulfovibrionales</taxon>
        <taxon>Candidatus Magnetobacteriaceae</taxon>
        <taxon>Candidatus Magnetobacterium</taxon>
    </lineage>
</organism>
<sequence length="49" mass="5220">MVHPTLSFKDRVVAVALTKAKEFGFDTVSCASTGNLAHSVVTRLLSVKS</sequence>
<name>A0A0F3GHU3_9BACT</name>
<dbReference type="InterPro" id="IPR036052">
    <property type="entry name" value="TrpB-like_PALP_sf"/>
</dbReference>
<comment type="caution">
    <text evidence="1">The sequence shown here is derived from an EMBL/GenBank/DDBJ whole genome shotgun (WGS) entry which is preliminary data.</text>
</comment>
<protein>
    <submittedName>
        <fullName evidence="1">Pyridoxal phosphate-dependent enzyme, beta subunit domain protein</fullName>
    </submittedName>
</protein>
<keyword evidence="2" id="KW-1185">Reference proteome</keyword>
<dbReference type="Gene3D" id="3.40.50.1100">
    <property type="match status" value="1"/>
</dbReference>
<gene>
    <name evidence="1" type="ORF">MBAV_006295</name>
</gene>
<dbReference type="SUPFAM" id="SSF53686">
    <property type="entry name" value="Tryptophan synthase beta subunit-like PLP-dependent enzymes"/>
    <property type="match status" value="1"/>
</dbReference>
<proteinExistence type="predicted"/>
<dbReference type="Proteomes" id="UP000033423">
    <property type="component" value="Unassembled WGS sequence"/>
</dbReference>
<dbReference type="AlphaFoldDB" id="A0A0F3GHU3"/>
<dbReference type="EMBL" id="LACI01002657">
    <property type="protein sequence ID" value="KJU81510.1"/>
    <property type="molecule type" value="Genomic_DNA"/>
</dbReference>
<dbReference type="PATRIC" id="fig|29290.4.peg.8308"/>
<reference evidence="1 2" key="1">
    <citation type="submission" date="2015-02" db="EMBL/GenBank/DDBJ databases">
        <title>Single-cell genomics of uncultivated deep-branching MTB reveals a conserved set of magnetosome genes.</title>
        <authorList>
            <person name="Kolinko S."/>
            <person name="Richter M."/>
            <person name="Glockner F.O."/>
            <person name="Brachmann A."/>
            <person name="Schuler D."/>
        </authorList>
    </citation>
    <scope>NUCLEOTIDE SEQUENCE [LARGE SCALE GENOMIC DNA]</scope>
    <source>
        <strain evidence="1">TM-1</strain>
    </source>
</reference>
<accession>A0A0F3GHU3</accession>
<evidence type="ECO:0000313" key="2">
    <source>
        <dbReference type="Proteomes" id="UP000033423"/>
    </source>
</evidence>
<evidence type="ECO:0000313" key="1">
    <source>
        <dbReference type="EMBL" id="KJU81510.1"/>
    </source>
</evidence>